<dbReference type="GO" id="GO:0046872">
    <property type="term" value="F:metal ion binding"/>
    <property type="evidence" value="ECO:0007669"/>
    <property type="project" value="UniProtKB-KW"/>
</dbReference>
<reference evidence="4" key="1">
    <citation type="journal article" date="2023" name="Int. J. Syst. Evol. Microbiol.">
        <title>Mesoterricola silvestris gen. nov., sp. nov., Mesoterricola sediminis sp. nov., Geothrix oryzae sp. nov., Geothrix edaphica sp. nov., Geothrix rubra sp. nov., and Geothrix limicola sp. nov., six novel members of Acidobacteriota isolated from soils.</title>
        <authorList>
            <person name="Itoh H."/>
            <person name="Sugisawa Y."/>
            <person name="Mise K."/>
            <person name="Xu Z."/>
            <person name="Kuniyasu M."/>
            <person name="Ushijima N."/>
            <person name="Kawano K."/>
            <person name="Kobayashi E."/>
            <person name="Shiratori Y."/>
            <person name="Masuda Y."/>
            <person name="Senoo K."/>
        </authorList>
    </citation>
    <scope>NUCLEOTIDE SEQUENCE</scope>
    <source>
        <strain evidence="4">W786</strain>
    </source>
</reference>
<evidence type="ECO:0000313" key="4">
    <source>
        <dbReference type="EMBL" id="BDU75970.1"/>
    </source>
</evidence>
<dbReference type="PANTHER" id="PTHR22789">
    <property type="entry name" value="FUCULOSE PHOSPHATE ALDOLASE"/>
    <property type="match status" value="1"/>
</dbReference>
<keyword evidence="1" id="KW-0479">Metal-binding</keyword>
<gene>
    <name evidence="4" type="ORF">METESE_09280</name>
</gene>
<sequence>MAPREDDLRAEVCDVCRRLHGRNLLAAADGNVSVRLEDGTIAITPSGVAKNRMAPGDLALLDPDGTVLAGRPSTERLMHLAVYRACPEARAVVHAHPPTAIALSLARPDWAWLPSDALPEVILAAGAVPIVPYARPGTAAMGEVLAPFLPERRLLMLSRHGALAWGEDLEEAYRGVERLEHVCQILKAALELGGAAALPPEEVEALREARARNGRRLL</sequence>
<dbReference type="GO" id="GO:0005829">
    <property type="term" value="C:cytosol"/>
    <property type="evidence" value="ECO:0007669"/>
    <property type="project" value="TreeGrafter"/>
</dbReference>
<dbReference type="Pfam" id="PF00596">
    <property type="entry name" value="Aldolase_II"/>
    <property type="match status" value="1"/>
</dbReference>
<dbReference type="GO" id="GO:0016832">
    <property type="term" value="F:aldehyde-lyase activity"/>
    <property type="evidence" value="ECO:0007669"/>
    <property type="project" value="TreeGrafter"/>
</dbReference>
<dbReference type="AlphaFoldDB" id="A0AA48GUP1"/>
<accession>A0AA48GUP1</accession>
<dbReference type="RefSeq" id="WP_243331548.1">
    <property type="nucleotide sequence ID" value="NZ_AP027081.1"/>
</dbReference>
<dbReference type="GO" id="GO:0019323">
    <property type="term" value="P:pentose catabolic process"/>
    <property type="evidence" value="ECO:0007669"/>
    <property type="project" value="TreeGrafter"/>
</dbReference>
<dbReference type="Gene3D" id="3.40.225.10">
    <property type="entry name" value="Class II aldolase/adducin N-terminal domain"/>
    <property type="match status" value="1"/>
</dbReference>
<dbReference type="PANTHER" id="PTHR22789:SF0">
    <property type="entry name" value="3-OXO-TETRONATE 4-PHOSPHATE DECARBOXYLASE-RELATED"/>
    <property type="match status" value="1"/>
</dbReference>
<proteinExistence type="predicted"/>
<keyword evidence="5" id="KW-1185">Reference proteome</keyword>
<dbReference type="InterPro" id="IPR001303">
    <property type="entry name" value="Aldolase_II/adducin_N"/>
</dbReference>
<dbReference type="EMBL" id="AP027081">
    <property type="protein sequence ID" value="BDU75970.1"/>
    <property type="molecule type" value="Genomic_DNA"/>
</dbReference>
<protein>
    <submittedName>
        <fullName evidence="4">Aldolase</fullName>
    </submittedName>
</protein>
<evidence type="ECO:0000259" key="3">
    <source>
        <dbReference type="SMART" id="SM01007"/>
    </source>
</evidence>
<dbReference type="InterPro" id="IPR036409">
    <property type="entry name" value="Aldolase_II/adducin_N_sf"/>
</dbReference>
<evidence type="ECO:0000256" key="2">
    <source>
        <dbReference type="ARBA" id="ARBA00023239"/>
    </source>
</evidence>
<organism evidence="4 5">
    <name type="scientific">Mesoterricola sediminis</name>
    <dbReference type="NCBI Taxonomy" id="2927980"/>
    <lineage>
        <taxon>Bacteria</taxon>
        <taxon>Pseudomonadati</taxon>
        <taxon>Acidobacteriota</taxon>
        <taxon>Holophagae</taxon>
        <taxon>Holophagales</taxon>
        <taxon>Holophagaceae</taxon>
        <taxon>Mesoterricola</taxon>
    </lineage>
</organism>
<evidence type="ECO:0000313" key="5">
    <source>
        <dbReference type="Proteomes" id="UP001228113"/>
    </source>
</evidence>
<evidence type="ECO:0000256" key="1">
    <source>
        <dbReference type="ARBA" id="ARBA00022723"/>
    </source>
</evidence>
<dbReference type="SMART" id="SM01007">
    <property type="entry name" value="Aldolase_II"/>
    <property type="match status" value="1"/>
</dbReference>
<dbReference type="InterPro" id="IPR050197">
    <property type="entry name" value="Aldolase_class_II_sugar_metab"/>
</dbReference>
<dbReference type="SUPFAM" id="SSF53639">
    <property type="entry name" value="AraD/HMP-PK domain-like"/>
    <property type="match status" value="1"/>
</dbReference>
<feature type="domain" description="Class II aldolase/adducin N-terminal" evidence="3">
    <location>
        <begin position="10"/>
        <end position="187"/>
    </location>
</feature>
<dbReference type="KEGG" id="msea:METESE_09280"/>
<name>A0AA48GUP1_9BACT</name>
<keyword evidence="2" id="KW-0456">Lyase</keyword>
<dbReference type="Proteomes" id="UP001228113">
    <property type="component" value="Chromosome"/>
</dbReference>